<dbReference type="InterPro" id="IPR054275">
    <property type="entry name" value="DUF7006"/>
</dbReference>
<dbReference type="AlphaFoldDB" id="A0A242KWK4"/>
<dbReference type="Pfam" id="PF22652">
    <property type="entry name" value="DUF7006"/>
    <property type="match status" value="1"/>
</dbReference>
<protein>
    <submittedName>
        <fullName evidence="1">Uncharacterized protein</fullName>
    </submittedName>
</protein>
<organism evidence="1 3">
    <name type="scientific">Enterococcus mundtii</name>
    <dbReference type="NCBI Taxonomy" id="53346"/>
    <lineage>
        <taxon>Bacteria</taxon>
        <taxon>Bacillati</taxon>
        <taxon>Bacillota</taxon>
        <taxon>Bacilli</taxon>
        <taxon>Lactobacillales</taxon>
        <taxon>Enterococcaceae</taxon>
        <taxon>Enterococcus</taxon>
    </lineage>
</organism>
<reference evidence="1 3" key="1">
    <citation type="submission" date="2017-05" db="EMBL/GenBank/DDBJ databases">
        <title>The Genome Sequence of Enterococcus mundtii 6B1_DIV0119.</title>
        <authorList>
            <consortium name="The Broad Institute Genomics Platform"/>
            <consortium name="The Broad Institute Genomic Center for Infectious Diseases"/>
            <person name="Earl A."/>
            <person name="Manson A."/>
            <person name="Schwartman J."/>
            <person name="Gilmore M."/>
            <person name="Abouelleil A."/>
            <person name="Cao P."/>
            <person name="Chapman S."/>
            <person name="Cusick C."/>
            <person name="Shea T."/>
            <person name="Young S."/>
            <person name="Neafsey D."/>
            <person name="Nusbaum C."/>
            <person name="Birren B."/>
        </authorList>
    </citation>
    <scope>NUCLEOTIDE SEQUENCE [LARGE SCALE GENOMIC DNA]</scope>
    <source>
        <strain evidence="1 3">6B1_DIV0119</strain>
    </source>
</reference>
<evidence type="ECO:0000313" key="4">
    <source>
        <dbReference type="Proteomes" id="UP000244022"/>
    </source>
</evidence>
<evidence type="ECO:0000313" key="2">
    <source>
        <dbReference type="EMBL" id="PTO34404.1"/>
    </source>
</evidence>
<reference evidence="2 4" key="2">
    <citation type="submission" date="2018-03" db="EMBL/GenBank/DDBJ databases">
        <title>Draft genome sequences of four Enterococcus mundtii strains isolated from beef slaughterhouses in Kenya.</title>
        <authorList>
            <person name="Wambui J."/>
            <person name="Stevens M."/>
            <person name="Njage P."/>
            <person name="Stephan R."/>
            <person name="Tasara T."/>
        </authorList>
    </citation>
    <scope>NUCLEOTIDE SEQUENCE [LARGE SCALE GENOMIC DNA]</scope>
    <source>
        <strain evidence="2 4">H18-EM</strain>
    </source>
</reference>
<proteinExistence type="predicted"/>
<name>A0A242KWK4_ENTMU</name>
<dbReference type="Proteomes" id="UP000244022">
    <property type="component" value="Unassembled WGS sequence"/>
</dbReference>
<evidence type="ECO:0000313" key="3">
    <source>
        <dbReference type="Proteomes" id="UP000195024"/>
    </source>
</evidence>
<sequence>MTTFFTKKAYLEGFKSIFEEAEKRASEDLKVYLNTQIQQLETLVSQICQENFWEIFPEILGIDAKMRLLADLLNFDNFLDVKEILRIVESDYLTYFKELCGYDRSKEPNHSMIFNVV</sequence>
<evidence type="ECO:0000313" key="1">
    <source>
        <dbReference type="EMBL" id="OTP25523.1"/>
    </source>
</evidence>
<accession>A0A242KWK4</accession>
<dbReference type="EMBL" id="NGMS01000002">
    <property type="protein sequence ID" value="OTP25523.1"/>
    <property type="molecule type" value="Genomic_DNA"/>
</dbReference>
<dbReference type="EMBL" id="PYGR01000066">
    <property type="protein sequence ID" value="PTO34404.1"/>
    <property type="molecule type" value="Genomic_DNA"/>
</dbReference>
<dbReference type="RefSeq" id="WP_071866604.1">
    <property type="nucleotide sequence ID" value="NZ_CP018061.1"/>
</dbReference>
<dbReference type="GeneID" id="60998146"/>
<gene>
    <name evidence="1" type="ORF">A5802_002676</name>
    <name evidence="2" type="ORF">C6N14_12370</name>
</gene>
<comment type="caution">
    <text evidence="1">The sequence shown here is derived from an EMBL/GenBank/DDBJ whole genome shotgun (WGS) entry which is preliminary data.</text>
</comment>
<dbReference type="Proteomes" id="UP000195024">
    <property type="component" value="Unassembled WGS sequence"/>
</dbReference>